<sequence>MSWSEEGSPGAVALRACLREVDALARAYLLEVRGVTGYPEAAIADEELLATARESLEYLLRLVAGLPVTSDRRSLSREVGRRRARQGIPLESLLRAVRMDFRFIWNALREHVSDEDLVAFSDGVLPIWDAVELHLTDVHSGYLAELTAMRRQAEHERVFLLRSLFEAERQDPHLVRQVARALDADARDLFAVAVAAPGREAELRAAAAGAGADDMLVDLDSEVLALLRCADQGGTPPEWLLGLPVGLAPTARGVAEIPRMRRVAARLARAVRPGDGRALRVRSDWPAVVVRELGDVAEVLAEEVLAPLDGLPERERSALVETALAVLERGSVSEAAHVLYCHRNTVLNRLRRFEELTGRNPARPGDGALVLLSLEAARGRGAEADPPS</sequence>
<dbReference type="Gene3D" id="1.10.10.2840">
    <property type="entry name" value="PucR C-terminal helix-turn-helix domain"/>
    <property type="match status" value="1"/>
</dbReference>
<dbReference type="Pfam" id="PF14361">
    <property type="entry name" value="RsbRD_N"/>
    <property type="match status" value="1"/>
</dbReference>
<evidence type="ECO:0000313" key="3">
    <source>
        <dbReference type="EMBL" id="MES0836986.1"/>
    </source>
</evidence>
<dbReference type="InterPro" id="IPR051448">
    <property type="entry name" value="CdaR-like_regulators"/>
</dbReference>
<organism evidence="3 4">
    <name type="scientific">Nocardiopsis tropica</name>
    <dbReference type="NCBI Taxonomy" id="109330"/>
    <lineage>
        <taxon>Bacteria</taxon>
        <taxon>Bacillati</taxon>
        <taxon>Actinomycetota</taxon>
        <taxon>Actinomycetes</taxon>
        <taxon>Streptosporangiales</taxon>
        <taxon>Nocardiopsidaceae</taxon>
        <taxon>Nocardiopsis</taxon>
    </lineage>
</organism>
<feature type="domain" description="RsbT co-antagonist protein RsbRD N-terminal" evidence="2">
    <location>
        <begin position="23"/>
        <end position="157"/>
    </location>
</feature>
<name>A0ABV2A230_9ACTN</name>
<feature type="domain" description="PucR C-terminal helix-turn-helix" evidence="1">
    <location>
        <begin position="319"/>
        <end position="376"/>
    </location>
</feature>
<gene>
    <name evidence="3" type="ORF">ABUK86_24630</name>
</gene>
<dbReference type="EMBL" id="JBEQNB010000015">
    <property type="protein sequence ID" value="MES0836986.1"/>
    <property type="molecule type" value="Genomic_DNA"/>
</dbReference>
<dbReference type="InterPro" id="IPR025751">
    <property type="entry name" value="RsbRD_N_dom"/>
</dbReference>
<evidence type="ECO:0000313" key="4">
    <source>
        <dbReference type="Proteomes" id="UP001432401"/>
    </source>
</evidence>
<dbReference type="PANTHER" id="PTHR33744">
    <property type="entry name" value="CARBOHYDRATE DIACID REGULATOR"/>
    <property type="match status" value="1"/>
</dbReference>
<dbReference type="RefSeq" id="WP_352985880.1">
    <property type="nucleotide sequence ID" value="NZ_JBEQNA010000014.1"/>
</dbReference>
<protein>
    <submittedName>
        <fullName evidence="3">Helix-turn-helix domain-containing protein</fullName>
    </submittedName>
</protein>
<dbReference type="InterPro" id="IPR042070">
    <property type="entry name" value="PucR_C-HTH_sf"/>
</dbReference>
<proteinExistence type="predicted"/>
<evidence type="ECO:0000259" key="1">
    <source>
        <dbReference type="Pfam" id="PF13556"/>
    </source>
</evidence>
<dbReference type="InterPro" id="IPR025736">
    <property type="entry name" value="PucR_C-HTH_dom"/>
</dbReference>
<comment type="caution">
    <text evidence="3">The sequence shown here is derived from an EMBL/GenBank/DDBJ whole genome shotgun (WGS) entry which is preliminary data.</text>
</comment>
<dbReference type="Pfam" id="PF13556">
    <property type="entry name" value="HTH_30"/>
    <property type="match status" value="1"/>
</dbReference>
<keyword evidence="4" id="KW-1185">Reference proteome</keyword>
<evidence type="ECO:0000259" key="2">
    <source>
        <dbReference type="Pfam" id="PF14361"/>
    </source>
</evidence>
<dbReference type="PANTHER" id="PTHR33744:SF1">
    <property type="entry name" value="DNA-BINDING TRANSCRIPTIONAL ACTIVATOR ADER"/>
    <property type="match status" value="1"/>
</dbReference>
<accession>A0ABV2A230</accession>
<dbReference type="Proteomes" id="UP001432401">
    <property type="component" value="Unassembled WGS sequence"/>
</dbReference>
<reference evidence="3 4" key="1">
    <citation type="submission" date="2024-06" db="EMBL/GenBank/DDBJ databases">
        <authorList>
            <person name="Bataeva Y.V."/>
            <person name="Grigorian L.N."/>
            <person name="Solomentsev V.I."/>
        </authorList>
    </citation>
    <scope>NUCLEOTIDE SEQUENCE [LARGE SCALE GENOMIC DNA]</scope>
    <source>
        <strain evidence="4">SCPM-O-B-12605 (RCAM04882)</strain>
    </source>
</reference>